<evidence type="ECO:0000256" key="4">
    <source>
        <dbReference type="ARBA" id="ARBA00044746"/>
    </source>
</evidence>
<feature type="domain" description="Ataxin-10" evidence="7">
    <location>
        <begin position="428"/>
        <end position="525"/>
    </location>
</feature>
<dbReference type="PhylomeDB" id="A7TG23"/>
<dbReference type="AlphaFoldDB" id="A7TG23"/>
<dbReference type="Gene3D" id="1.25.10.10">
    <property type="entry name" value="Leucine-rich Repeat Variant"/>
    <property type="match status" value="1"/>
</dbReference>
<dbReference type="GO" id="GO:0051301">
    <property type="term" value="P:cell division"/>
    <property type="evidence" value="ECO:0007669"/>
    <property type="project" value="UniProtKB-KW"/>
</dbReference>
<accession>A7TG23</accession>
<dbReference type="GeneID" id="5547095"/>
<dbReference type="RefSeq" id="XP_001646638.1">
    <property type="nucleotide sequence ID" value="XM_001646588.1"/>
</dbReference>
<keyword evidence="9" id="KW-1185">Reference proteome</keyword>
<dbReference type="EMBL" id="DS480385">
    <property type="protein sequence ID" value="EDO18780.1"/>
    <property type="molecule type" value="Genomic_DNA"/>
</dbReference>
<dbReference type="InterPro" id="IPR051374">
    <property type="entry name" value="Ataxin-10/CTR86_families"/>
</dbReference>
<dbReference type="PANTHER" id="PTHR13255">
    <property type="entry name" value="ATAXIN-10"/>
    <property type="match status" value="1"/>
</dbReference>
<sequence length="540" mass="63101">MVESVVKVIDDVGKLLEECPSNIQIYQDVLVGLGTMVSKTSEDEKYRETLANNRDIWVHCRDSLRRCISDKSQRIASVDVRFIYLRTLRGLILLLRNLSASNQEIARDLLIQNTVINSFTHVTSLSSTYEEIEVSLFIITSSLLHNITKGFYLFDKTTMDEIMIYLKYPLLHKGKQLDLIYPYVLFFLNLSYNDDFLYHFYRHKDVNIVLRNIILEDIVVYNTSLHKYMNKRHISSDIHNLSSLEIHILKLFSRIASNESFAPYFEQTEKDDEEYFFKFFKLMQLVVTSHERWDKYQLTAIMAWCYRIFEQSAESVKQYFELKKDDESIAIFLHEKLTISLDIMSKLSEYEHVQKFILFYQGLEKLIELFRILQENLIKINFHKDNKGNIKDIKSTNSLGDKITSSELLNNRVDYKHQAIKATNFPECKSLLVEILSNLTFENKEVQDNIRELRGLELILSNCVIDDNDPFIKERSIMCIRFLLTENKENQSFVADLEAKKAVQDETLSEAGYEVKIDENGNVGLVSNGKEGPLPKKPKI</sequence>
<dbReference type="SUPFAM" id="SSF48371">
    <property type="entry name" value="ARM repeat"/>
    <property type="match status" value="1"/>
</dbReference>
<dbReference type="KEGG" id="vpo:Kpol_1028p55"/>
<evidence type="ECO:0000256" key="6">
    <source>
        <dbReference type="ARBA" id="ARBA00044805"/>
    </source>
</evidence>
<dbReference type="InterPro" id="IPR011989">
    <property type="entry name" value="ARM-like"/>
</dbReference>
<keyword evidence="3" id="KW-0131">Cell cycle</keyword>
<gene>
    <name evidence="8" type="ORF">Kpol_1028p55</name>
</gene>
<comment type="function">
    <text evidence="4">May play a role in the regulation of cytokinesis.</text>
</comment>
<evidence type="ECO:0000256" key="5">
    <source>
        <dbReference type="ARBA" id="ARBA00044801"/>
    </source>
</evidence>
<reference evidence="8 9" key="1">
    <citation type="journal article" date="2007" name="Proc. Natl. Acad. Sci. U.S.A.">
        <title>Independent sorting-out of thousands of duplicated gene pairs in two yeast species descended from a whole-genome duplication.</title>
        <authorList>
            <person name="Scannell D.R."/>
            <person name="Frank A.C."/>
            <person name="Conant G.C."/>
            <person name="Byrne K.P."/>
            <person name="Woolfit M."/>
            <person name="Wolfe K.H."/>
        </authorList>
    </citation>
    <scope>NUCLEOTIDE SEQUENCE [LARGE SCALE GENOMIC DNA]</scope>
    <source>
        <strain evidence="9">ATCC 22028 / DSM 70294 / BCRC 21397 / CBS 2163 / NBRC 10782 / NRRL Y-8283 / UCD 57-17</strain>
    </source>
</reference>
<dbReference type="FunCoup" id="A7TG23">
    <property type="interactions" value="33"/>
</dbReference>
<name>A7TG23_VANPO</name>
<dbReference type="InParanoid" id="A7TG23"/>
<dbReference type="eggNOG" id="KOG2676">
    <property type="taxonomic scope" value="Eukaryota"/>
</dbReference>
<evidence type="ECO:0000259" key="7">
    <source>
        <dbReference type="Pfam" id="PF09759"/>
    </source>
</evidence>
<evidence type="ECO:0000256" key="2">
    <source>
        <dbReference type="ARBA" id="ARBA00022618"/>
    </source>
</evidence>
<dbReference type="HOGENOM" id="CLU_043683_0_0_1"/>
<dbReference type="OMA" id="IKERSIM"/>
<comment type="similarity">
    <text evidence="1">Belongs to the ataxin-10 family.</text>
</comment>
<dbReference type="Pfam" id="PF09759">
    <property type="entry name" value="Atx10homo_assoc"/>
    <property type="match status" value="1"/>
</dbReference>
<dbReference type="OrthoDB" id="379794at2759"/>
<organism evidence="9">
    <name type="scientific">Vanderwaltozyma polyspora (strain ATCC 22028 / DSM 70294 / BCRC 21397 / CBS 2163 / NBRC 10782 / NRRL Y-8283 / UCD 57-17)</name>
    <name type="common">Kluyveromyces polysporus</name>
    <dbReference type="NCBI Taxonomy" id="436907"/>
    <lineage>
        <taxon>Eukaryota</taxon>
        <taxon>Fungi</taxon>
        <taxon>Dikarya</taxon>
        <taxon>Ascomycota</taxon>
        <taxon>Saccharomycotina</taxon>
        <taxon>Saccharomycetes</taxon>
        <taxon>Saccharomycetales</taxon>
        <taxon>Saccharomycetaceae</taxon>
        <taxon>Vanderwaltozyma</taxon>
    </lineage>
</organism>
<keyword evidence="2" id="KW-0132">Cell division</keyword>
<evidence type="ECO:0000256" key="3">
    <source>
        <dbReference type="ARBA" id="ARBA00023306"/>
    </source>
</evidence>
<dbReference type="PANTHER" id="PTHR13255:SF0">
    <property type="entry name" value="ATAXIN-10"/>
    <property type="match status" value="1"/>
</dbReference>
<protein>
    <recommendedName>
        <fullName evidence="5">Ataxin-10 homolog</fullName>
    </recommendedName>
    <alternativeName>
        <fullName evidence="6">Copper transport protein 86</fullName>
    </alternativeName>
</protein>
<evidence type="ECO:0000313" key="9">
    <source>
        <dbReference type="Proteomes" id="UP000000267"/>
    </source>
</evidence>
<dbReference type="GO" id="GO:0005829">
    <property type="term" value="C:cytosol"/>
    <property type="evidence" value="ECO:0007669"/>
    <property type="project" value="TreeGrafter"/>
</dbReference>
<proteinExistence type="inferred from homology"/>
<dbReference type="Proteomes" id="UP000000267">
    <property type="component" value="Unassembled WGS sequence"/>
</dbReference>
<dbReference type="InterPro" id="IPR016024">
    <property type="entry name" value="ARM-type_fold"/>
</dbReference>
<evidence type="ECO:0000313" key="8">
    <source>
        <dbReference type="EMBL" id="EDO18780.1"/>
    </source>
</evidence>
<dbReference type="InterPro" id="IPR019156">
    <property type="entry name" value="Ataxin-10_domain"/>
</dbReference>
<evidence type="ECO:0000256" key="1">
    <source>
        <dbReference type="ARBA" id="ARBA00008384"/>
    </source>
</evidence>